<organism evidence="2 3">
    <name type="scientific">Rhizoclosmatium globosum</name>
    <dbReference type="NCBI Taxonomy" id="329046"/>
    <lineage>
        <taxon>Eukaryota</taxon>
        <taxon>Fungi</taxon>
        <taxon>Fungi incertae sedis</taxon>
        <taxon>Chytridiomycota</taxon>
        <taxon>Chytridiomycota incertae sedis</taxon>
        <taxon>Chytridiomycetes</taxon>
        <taxon>Chytridiales</taxon>
        <taxon>Chytriomycetaceae</taxon>
        <taxon>Rhizoclosmatium</taxon>
    </lineage>
</organism>
<dbReference type="AlphaFoldDB" id="A0A1Y2CK21"/>
<comment type="caution">
    <text evidence="2">The sequence shown here is derived from an EMBL/GenBank/DDBJ whole genome shotgun (WGS) entry which is preliminary data.</text>
</comment>
<accession>A0A1Y2CK21</accession>
<proteinExistence type="predicted"/>
<name>A0A1Y2CK21_9FUNG</name>
<protein>
    <submittedName>
        <fullName evidence="2">Uncharacterized protein</fullName>
    </submittedName>
</protein>
<evidence type="ECO:0000313" key="3">
    <source>
        <dbReference type="Proteomes" id="UP000193642"/>
    </source>
</evidence>
<feature type="coiled-coil region" evidence="1">
    <location>
        <begin position="423"/>
        <end position="471"/>
    </location>
</feature>
<dbReference type="EMBL" id="MCGO01000014">
    <property type="protein sequence ID" value="ORY47317.1"/>
    <property type="molecule type" value="Genomic_DNA"/>
</dbReference>
<keyword evidence="3" id="KW-1185">Reference proteome</keyword>
<evidence type="ECO:0000313" key="2">
    <source>
        <dbReference type="EMBL" id="ORY47317.1"/>
    </source>
</evidence>
<gene>
    <name evidence="2" type="ORF">BCR33DRAFT_715061</name>
</gene>
<dbReference type="OrthoDB" id="2125036at2759"/>
<sequence>MKLSDPPQRKKHNANQVIPELDENLKDVDAIAEPELDGLPDYEAHSKDISLLLHYQRLLTLFARKFKRLKRIDDAWNKWSTLWIADHKELTDSWIVTFSRQKETSLSPLTPTPVLPETPTSPISLNEFLRESTVYTPRKQPIPPVVSREDILKQQITRLENARLGYLIIGEPIPDSISSALTLFGSQPLPRWLTDKEKTELNKYEEIINKSESNKEYRKLIRLVFDISTAGFDKAKFEKWLTGVAVTQAFTIIGTLISQLPFVPPGVGTLIQSFGNVYAKEQAVLPAFHDILNESASFLMILIAVNKSLTESEEYARQQQAKYHSPSKLLFGAATEDMRQLLDLSIEAYESKVREVEVKMQNWIHIGPVLRFFRQLRGRAPKLDRYVKDLQDIRVNVRDEVLLHVGTVSGRTLDAVHDGFKTIERLEEDKLRLTAEKNLLESQRNGLMKEKNLLEAEKESLEHDKSRLYDDKKRLEVIKSGLLSEKKQIEDSLALLIGRSEGYIKLNTLHRDIGILAGVVRTALLRAGDKGLGLSGHLFHGAVIFNTAKESVTLAIRKIQELYELSISLRVPFEPVLFDHFNWKQTETIHAKFKHKDYPANIQWDLKFSDDLEWLYGQSGKEMWSIKVSGLDLDNSLFPAKFDP</sequence>
<keyword evidence="1" id="KW-0175">Coiled coil</keyword>
<evidence type="ECO:0000256" key="1">
    <source>
        <dbReference type="SAM" id="Coils"/>
    </source>
</evidence>
<dbReference type="Proteomes" id="UP000193642">
    <property type="component" value="Unassembled WGS sequence"/>
</dbReference>
<reference evidence="2 3" key="1">
    <citation type="submission" date="2016-07" db="EMBL/GenBank/DDBJ databases">
        <title>Pervasive Adenine N6-methylation of Active Genes in Fungi.</title>
        <authorList>
            <consortium name="DOE Joint Genome Institute"/>
            <person name="Mondo S.J."/>
            <person name="Dannebaum R.O."/>
            <person name="Kuo R.C."/>
            <person name="Labutti K."/>
            <person name="Haridas S."/>
            <person name="Kuo A."/>
            <person name="Salamov A."/>
            <person name="Ahrendt S.R."/>
            <person name="Lipzen A."/>
            <person name="Sullivan W."/>
            <person name="Andreopoulos W.B."/>
            <person name="Clum A."/>
            <person name="Lindquist E."/>
            <person name="Daum C."/>
            <person name="Ramamoorthy G.K."/>
            <person name="Gryganskyi A."/>
            <person name="Culley D."/>
            <person name="Magnuson J.K."/>
            <person name="James T.Y."/>
            <person name="O'Malley M.A."/>
            <person name="Stajich J.E."/>
            <person name="Spatafora J.W."/>
            <person name="Visel A."/>
            <person name="Grigoriev I.V."/>
        </authorList>
    </citation>
    <scope>NUCLEOTIDE SEQUENCE [LARGE SCALE GENOMIC DNA]</scope>
    <source>
        <strain evidence="2 3">JEL800</strain>
    </source>
</reference>